<gene>
    <name evidence="2" type="ORF">V1477_011979</name>
</gene>
<protein>
    <submittedName>
        <fullName evidence="2">Uncharacterized protein</fullName>
    </submittedName>
</protein>
<feature type="region of interest" description="Disordered" evidence="1">
    <location>
        <begin position="118"/>
        <end position="149"/>
    </location>
</feature>
<name>A0ABD2C0S6_VESMC</name>
<comment type="caution">
    <text evidence="2">The sequence shown here is derived from an EMBL/GenBank/DDBJ whole genome shotgun (WGS) entry which is preliminary data.</text>
</comment>
<feature type="compositionally biased region" description="Basic and acidic residues" evidence="1">
    <location>
        <begin position="123"/>
        <end position="138"/>
    </location>
</feature>
<keyword evidence="3" id="KW-1185">Reference proteome</keyword>
<organism evidence="2 3">
    <name type="scientific">Vespula maculifrons</name>
    <name type="common">Eastern yellow jacket</name>
    <name type="synonym">Wasp</name>
    <dbReference type="NCBI Taxonomy" id="7453"/>
    <lineage>
        <taxon>Eukaryota</taxon>
        <taxon>Metazoa</taxon>
        <taxon>Ecdysozoa</taxon>
        <taxon>Arthropoda</taxon>
        <taxon>Hexapoda</taxon>
        <taxon>Insecta</taxon>
        <taxon>Pterygota</taxon>
        <taxon>Neoptera</taxon>
        <taxon>Endopterygota</taxon>
        <taxon>Hymenoptera</taxon>
        <taxon>Apocrita</taxon>
        <taxon>Aculeata</taxon>
        <taxon>Vespoidea</taxon>
        <taxon>Vespidae</taxon>
        <taxon>Vespinae</taxon>
        <taxon>Vespula</taxon>
    </lineage>
</organism>
<feature type="compositionally biased region" description="Polar residues" evidence="1">
    <location>
        <begin position="34"/>
        <end position="47"/>
    </location>
</feature>
<accession>A0ABD2C0S6</accession>
<evidence type="ECO:0000256" key="1">
    <source>
        <dbReference type="SAM" id="MobiDB-lite"/>
    </source>
</evidence>
<dbReference type="Proteomes" id="UP001607303">
    <property type="component" value="Unassembled WGS sequence"/>
</dbReference>
<proteinExistence type="predicted"/>
<feature type="region of interest" description="Disordered" evidence="1">
    <location>
        <begin position="24"/>
        <end position="52"/>
    </location>
</feature>
<dbReference type="EMBL" id="JAYRBN010000063">
    <property type="protein sequence ID" value="KAL2738620.1"/>
    <property type="molecule type" value="Genomic_DNA"/>
</dbReference>
<evidence type="ECO:0000313" key="3">
    <source>
        <dbReference type="Proteomes" id="UP001607303"/>
    </source>
</evidence>
<evidence type="ECO:0000313" key="2">
    <source>
        <dbReference type="EMBL" id="KAL2738620.1"/>
    </source>
</evidence>
<dbReference type="AlphaFoldDB" id="A0ABD2C0S6"/>
<reference evidence="2 3" key="1">
    <citation type="journal article" date="2024" name="Ann. Entomol. Soc. Am.">
        <title>Genomic analyses of the southern and eastern yellowjacket wasps (Hymenoptera: Vespidae) reveal evolutionary signatures of social life.</title>
        <authorList>
            <person name="Catto M.A."/>
            <person name="Caine P.B."/>
            <person name="Orr S.E."/>
            <person name="Hunt B.G."/>
            <person name="Goodisman M.A.D."/>
        </authorList>
    </citation>
    <scope>NUCLEOTIDE SEQUENCE [LARGE SCALE GENOMIC DNA]</scope>
    <source>
        <strain evidence="2">232</strain>
        <tissue evidence="2">Head and thorax</tissue>
    </source>
</reference>
<sequence length="295" mass="33528">MKTFEMAYRRVYVIRRTIGGRDEGFFGRSHRRNSAGTSPNQMRQEQQPKPIEPPRWFTARRKLVNLRAHLKLVWRDALRLLELLLPARDTAELRQEFIAPTFLESFGWISLLKHPHSTVPFPKDQENSPRSRRHREEIVGQDSQSGPLEEDLARPVTDWGHLCSSSGRTQRGNGGGCMADLCDVYTRARLLIRLSDNKPTPHHDHSTAPRYLKVKLLFAWSIRTRYLHYHVEQVHRNVTFPANGSGDGISEISSAGIGADHVETSMFLSASLTLALPSPSPLASSNYEESSDPER</sequence>